<feature type="region of interest" description="Disordered" evidence="7">
    <location>
        <begin position="158"/>
        <end position="177"/>
    </location>
</feature>
<evidence type="ECO:0000313" key="9">
    <source>
        <dbReference type="EMBL" id="KAK1358021.1"/>
    </source>
</evidence>
<dbReference type="InterPro" id="IPR036955">
    <property type="entry name" value="AP2/ERF_dom_sf"/>
</dbReference>
<dbReference type="SUPFAM" id="SSF54171">
    <property type="entry name" value="DNA-binding domain"/>
    <property type="match status" value="1"/>
</dbReference>
<proteinExistence type="predicted"/>
<dbReference type="EMBL" id="JAUIZM010000011">
    <property type="protein sequence ID" value="KAK1358021.1"/>
    <property type="molecule type" value="Genomic_DNA"/>
</dbReference>
<feature type="domain" description="AP2/ERF" evidence="8">
    <location>
        <begin position="100"/>
        <end position="157"/>
    </location>
</feature>
<evidence type="ECO:0000256" key="4">
    <source>
        <dbReference type="ARBA" id="ARBA00023125"/>
    </source>
</evidence>
<feature type="region of interest" description="Disordered" evidence="7">
    <location>
        <begin position="1"/>
        <end position="29"/>
    </location>
</feature>
<name>A0AAD8M295_9APIA</name>
<evidence type="ECO:0000256" key="6">
    <source>
        <dbReference type="ARBA" id="ARBA00023242"/>
    </source>
</evidence>
<dbReference type="AlphaFoldDB" id="A0AAD8M295"/>
<evidence type="ECO:0000256" key="7">
    <source>
        <dbReference type="SAM" id="MobiDB-lite"/>
    </source>
</evidence>
<keyword evidence="2" id="KW-0611">Plant defense</keyword>
<dbReference type="PRINTS" id="PR00367">
    <property type="entry name" value="ETHRSPELEMNT"/>
</dbReference>
<feature type="region of interest" description="Disordered" evidence="7">
    <location>
        <begin position="255"/>
        <end position="302"/>
    </location>
</feature>
<feature type="compositionally biased region" description="Polar residues" evidence="7">
    <location>
        <begin position="166"/>
        <end position="177"/>
    </location>
</feature>
<dbReference type="Gene3D" id="3.30.730.10">
    <property type="entry name" value="AP2/ERF domain"/>
    <property type="match status" value="1"/>
</dbReference>
<protein>
    <submittedName>
        <fullName evidence="9">Ethylene-responsive transcription factor</fullName>
    </submittedName>
</protein>
<comment type="caution">
    <text evidence="9">The sequence shown here is derived from an EMBL/GenBank/DDBJ whole genome shotgun (WGS) entry which is preliminary data.</text>
</comment>
<dbReference type="Proteomes" id="UP001237642">
    <property type="component" value="Unassembled WGS sequence"/>
</dbReference>
<dbReference type="InterPro" id="IPR001471">
    <property type="entry name" value="AP2/ERF_dom"/>
</dbReference>
<evidence type="ECO:0000259" key="8">
    <source>
        <dbReference type="PROSITE" id="PS51032"/>
    </source>
</evidence>
<evidence type="ECO:0000256" key="2">
    <source>
        <dbReference type="ARBA" id="ARBA00022821"/>
    </source>
</evidence>
<organism evidence="9 10">
    <name type="scientific">Heracleum sosnowskyi</name>
    <dbReference type="NCBI Taxonomy" id="360622"/>
    <lineage>
        <taxon>Eukaryota</taxon>
        <taxon>Viridiplantae</taxon>
        <taxon>Streptophyta</taxon>
        <taxon>Embryophyta</taxon>
        <taxon>Tracheophyta</taxon>
        <taxon>Spermatophyta</taxon>
        <taxon>Magnoliopsida</taxon>
        <taxon>eudicotyledons</taxon>
        <taxon>Gunneridae</taxon>
        <taxon>Pentapetalae</taxon>
        <taxon>asterids</taxon>
        <taxon>campanulids</taxon>
        <taxon>Apiales</taxon>
        <taxon>Apiaceae</taxon>
        <taxon>Apioideae</taxon>
        <taxon>apioid superclade</taxon>
        <taxon>Tordylieae</taxon>
        <taxon>Tordyliinae</taxon>
        <taxon>Heracleum</taxon>
    </lineage>
</organism>
<dbReference type="Pfam" id="PF00847">
    <property type="entry name" value="AP2"/>
    <property type="match status" value="1"/>
</dbReference>
<dbReference type="GO" id="GO:0009873">
    <property type="term" value="P:ethylene-activated signaling pathway"/>
    <property type="evidence" value="ECO:0007669"/>
    <property type="project" value="InterPro"/>
</dbReference>
<dbReference type="GO" id="GO:0006952">
    <property type="term" value="P:defense response"/>
    <property type="evidence" value="ECO:0007669"/>
    <property type="project" value="UniProtKB-KW"/>
</dbReference>
<dbReference type="GO" id="GO:0003700">
    <property type="term" value="F:DNA-binding transcription factor activity"/>
    <property type="evidence" value="ECO:0007669"/>
    <property type="project" value="InterPro"/>
</dbReference>
<dbReference type="GO" id="GO:0005634">
    <property type="term" value="C:nucleus"/>
    <property type="evidence" value="ECO:0007669"/>
    <property type="project" value="UniProtKB-SubCell"/>
</dbReference>
<keyword evidence="10" id="KW-1185">Reference proteome</keyword>
<keyword evidence="4" id="KW-0238">DNA-binding</keyword>
<dbReference type="PANTHER" id="PTHR31190">
    <property type="entry name" value="DNA-BINDING DOMAIN"/>
    <property type="match status" value="1"/>
</dbReference>
<dbReference type="FunFam" id="3.30.730.10:FF:000001">
    <property type="entry name" value="Ethylene-responsive transcription factor 2"/>
    <property type="match status" value="1"/>
</dbReference>
<sequence>MDHRRHGKRALAPERSEDQDDDDHELERDSIFPVYSARSQEDMSAMVSALSQVIGASSAGQFYPSVPVSASGQATQQIQSSQPTRLNDDQQGSQPLRKRHYRGVRQRPWGKWAAEIRDPVKAARVWLGTFDTAEAAAIAYDDAALRFKGNKAKLNFPERVTPPVPASQNTLPQSHNKRTNYTAQASTNQDYFSYSSAPAFVPTPNQFPINFQQNNYDPSSVYQHDQQNAYANVSGFYPSGNYDQTQAFGLYSSSPSSALSSTSFSFTSNTSDEQPEDQFYGYPLRFGTNSSDYDYNDHHPHP</sequence>
<feature type="region of interest" description="Disordered" evidence="7">
    <location>
        <begin position="64"/>
        <end position="104"/>
    </location>
</feature>
<feature type="compositionally biased region" description="Polar residues" evidence="7">
    <location>
        <begin position="68"/>
        <end position="94"/>
    </location>
</feature>
<keyword evidence="5" id="KW-0804">Transcription</keyword>
<evidence type="ECO:0000313" key="10">
    <source>
        <dbReference type="Proteomes" id="UP001237642"/>
    </source>
</evidence>
<gene>
    <name evidence="9" type="ORF">POM88_051277</name>
</gene>
<dbReference type="SMART" id="SM00380">
    <property type="entry name" value="AP2"/>
    <property type="match status" value="1"/>
</dbReference>
<evidence type="ECO:0000256" key="5">
    <source>
        <dbReference type="ARBA" id="ARBA00023163"/>
    </source>
</evidence>
<reference evidence="9" key="1">
    <citation type="submission" date="2023-02" db="EMBL/GenBank/DDBJ databases">
        <title>Genome of toxic invasive species Heracleum sosnowskyi carries increased number of genes despite the absence of recent whole-genome duplications.</title>
        <authorList>
            <person name="Schelkunov M."/>
            <person name="Shtratnikova V."/>
            <person name="Makarenko M."/>
            <person name="Klepikova A."/>
            <person name="Omelchenko D."/>
            <person name="Novikova G."/>
            <person name="Obukhova E."/>
            <person name="Bogdanov V."/>
            <person name="Penin A."/>
            <person name="Logacheva M."/>
        </authorList>
    </citation>
    <scope>NUCLEOTIDE SEQUENCE</scope>
    <source>
        <strain evidence="9">Hsosn_3</strain>
        <tissue evidence="9">Leaf</tissue>
    </source>
</reference>
<dbReference type="PANTHER" id="PTHR31190:SF489">
    <property type="entry name" value="ETHYLENE-RESPONSIVE TRANSCRIPTION FACTOR ERF113-RELATED"/>
    <property type="match status" value="1"/>
</dbReference>
<keyword evidence="6" id="KW-0539">Nucleus</keyword>
<dbReference type="GO" id="GO:0003677">
    <property type="term" value="F:DNA binding"/>
    <property type="evidence" value="ECO:0007669"/>
    <property type="project" value="UniProtKB-KW"/>
</dbReference>
<dbReference type="CDD" id="cd00018">
    <property type="entry name" value="AP2"/>
    <property type="match status" value="1"/>
</dbReference>
<dbReference type="InterPro" id="IPR016177">
    <property type="entry name" value="DNA-bd_dom_sf"/>
</dbReference>
<accession>A0AAD8M295</accession>
<keyword evidence="3" id="KW-0805">Transcription regulation</keyword>
<reference evidence="9" key="2">
    <citation type="submission" date="2023-05" db="EMBL/GenBank/DDBJ databases">
        <authorList>
            <person name="Schelkunov M.I."/>
        </authorList>
    </citation>
    <scope>NUCLEOTIDE SEQUENCE</scope>
    <source>
        <strain evidence="9">Hsosn_3</strain>
        <tissue evidence="9">Leaf</tissue>
    </source>
</reference>
<feature type="compositionally biased region" description="Low complexity" evidence="7">
    <location>
        <begin position="255"/>
        <end position="271"/>
    </location>
</feature>
<dbReference type="PROSITE" id="PS51032">
    <property type="entry name" value="AP2_ERF"/>
    <property type="match status" value="1"/>
</dbReference>
<comment type="subcellular location">
    <subcellularLocation>
        <location evidence="1">Nucleus</location>
    </subcellularLocation>
</comment>
<evidence type="ECO:0000256" key="1">
    <source>
        <dbReference type="ARBA" id="ARBA00004123"/>
    </source>
</evidence>
<evidence type="ECO:0000256" key="3">
    <source>
        <dbReference type="ARBA" id="ARBA00023015"/>
    </source>
</evidence>
<dbReference type="InterPro" id="IPR044808">
    <property type="entry name" value="ERF_plant"/>
</dbReference>